<dbReference type="Proteomes" id="UP001256588">
    <property type="component" value="Unassembled WGS sequence"/>
</dbReference>
<dbReference type="PANTHER" id="PTHR33607">
    <property type="entry name" value="ENDONUCLEASE-1"/>
    <property type="match status" value="1"/>
</dbReference>
<sequence>MRARLRRLPHVLLLCGLSATAPAAFAEVFINELHYDNAGADVGEAVEIVATAGENLSGYRVWLYNGSNAPNAAATYGNVAVPAAQTRSCGASVGIATVTWPRDGLQNGSNDGIALVDSAGTVVQFISYEGTIVAGNGPAAGLTSQNLPVAESATAPVGTSLQLTGNGSTAADFDWAPSSTQTFGACNTGQTFGGSGGGGDTTPPSITATTPVSGASDFPAAGDLSVSFSETVTLANGAFALQCATSGAVMLDHANSGSSFAIGTGTALHAGEACTLTVNANAVTDAAGLSPAANTVIAFNVASGGGGGDSGAYYARVNTSSPGQLRCSLHATIRGHTSYPYSGGTTNTWTILEIADEDPADSGKILDVYRNRSYTKGSGRAGTGSGLTYNREHTWPKSLGFPSTSGDKGLPNAPHTDAHMLYLSDTDHNSARGNKPLADCTASANCSERATEANQGVGGGTGLFPGNSNWTNANGFQVWGHRQGDIARAVLYMAIRYEGGAHPTTGQGEPDLELTDDRSRIVSTSASPAYMGLLSTLLAWHQADPPDARERERNEVVYNFQGNRNPFIDQPQWATRALFESTTPASCQLLN</sequence>
<protein>
    <submittedName>
        <fullName evidence="7">Endonuclease I</fullName>
    </submittedName>
</protein>
<evidence type="ECO:0000256" key="1">
    <source>
        <dbReference type="ARBA" id="ARBA00006429"/>
    </source>
</evidence>
<dbReference type="Pfam" id="PF13205">
    <property type="entry name" value="Big_5"/>
    <property type="match status" value="1"/>
</dbReference>
<dbReference type="SUPFAM" id="SSF54060">
    <property type="entry name" value="His-Me finger endonucleases"/>
    <property type="match status" value="1"/>
</dbReference>
<evidence type="ECO:0000256" key="2">
    <source>
        <dbReference type="ARBA" id="ARBA00022722"/>
    </source>
</evidence>
<comment type="similarity">
    <text evidence="1">Belongs to the EndA/NucM nuclease family.</text>
</comment>
<feature type="chain" id="PRO_5047060809" evidence="5">
    <location>
        <begin position="27"/>
        <end position="591"/>
    </location>
</feature>
<feature type="domain" description="SbsA Ig-like" evidence="6">
    <location>
        <begin position="200"/>
        <end position="299"/>
    </location>
</feature>
<dbReference type="InterPro" id="IPR007346">
    <property type="entry name" value="Endonuclease-I"/>
</dbReference>
<dbReference type="InterPro" id="IPR032812">
    <property type="entry name" value="SbsA_Ig"/>
</dbReference>
<evidence type="ECO:0000256" key="3">
    <source>
        <dbReference type="ARBA" id="ARBA00022729"/>
    </source>
</evidence>
<dbReference type="PANTHER" id="PTHR33607:SF2">
    <property type="entry name" value="ENDONUCLEASE-1"/>
    <property type="match status" value="1"/>
</dbReference>
<name>A0ABU1Y0I3_9GAMM</name>
<feature type="signal peptide" evidence="5">
    <location>
        <begin position="1"/>
        <end position="26"/>
    </location>
</feature>
<accession>A0ABU1Y0I3</accession>
<dbReference type="RefSeq" id="WP_310237962.1">
    <property type="nucleotide sequence ID" value="NZ_JAVDWO010000016.1"/>
</dbReference>
<evidence type="ECO:0000256" key="5">
    <source>
        <dbReference type="SAM" id="SignalP"/>
    </source>
</evidence>
<evidence type="ECO:0000313" key="8">
    <source>
        <dbReference type="Proteomes" id="UP001256588"/>
    </source>
</evidence>
<dbReference type="EMBL" id="JAVDWO010000016">
    <property type="protein sequence ID" value="MDR7194535.1"/>
    <property type="molecule type" value="Genomic_DNA"/>
</dbReference>
<keyword evidence="8" id="KW-1185">Reference proteome</keyword>
<dbReference type="InterPro" id="IPR044925">
    <property type="entry name" value="His-Me_finger_sf"/>
</dbReference>
<evidence type="ECO:0000313" key="7">
    <source>
        <dbReference type="EMBL" id="MDR7194535.1"/>
    </source>
</evidence>
<organism evidence="7 8">
    <name type="scientific">Luteimonas terrae</name>
    <dbReference type="NCBI Taxonomy" id="1530191"/>
    <lineage>
        <taxon>Bacteria</taxon>
        <taxon>Pseudomonadati</taxon>
        <taxon>Pseudomonadota</taxon>
        <taxon>Gammaproteobacteria</taxon>
        <taxon>Lysobacterales</taxon>
        <taxon>Lysobacteraceae</taxon>
        <taxon>Luteimonas</taxon>
    </lineage>
</organism>
<keyword evidence="3 5" id="KW-0732">Signal</keyword>
<gene>
    <name evidence="7" type="ORF">J2W68_003283</name>
</gene>
<keyword evidence="2" id="KW-0540">Nuclease</keyword>
<dbReference type="GO" id="GO:0004519">
    <property type="term" value="F:endonuclease activity"/>
    <property type="evidence" value="ECO:0007669"/>
    <property type="project" value="UniProtKB-KW"/>
</dbReference>
<dbReference type="Pfam" id="PF04231">
    <property type="entry name" value="Endonuclease_1"/>
    <property type="match status" value="1"/>
</dbReference>
<proteinExistence type="inferred from homology"/>
<reference evidence="7 8" key="1">
    <citation type="submission" date="2023-07" db="EMBL/GenBank/DDBJ databases">
        <title>Sorghum-associated microbial communities from plants grown in Nebraska, USA.</title>
        <authorList>
            <person name="Schachtman D."/>
        </authorList>
    </citation>
    <scope>NUCLEOTIDE SEQUENCE [LARGE SCALE GENOMIC DNA]</scope>
    <source>
        <strain evidence="7 8">4099</strain>
    </source>
</reference>
<keyword evidence="4" id="KW-0378">Hydrolase</keyword>
<evidence type="ECO:0000259" key="6">
    <source>
        <dbReference type="Pfam" id="PF13205"/>
    </source>
</evidence>
<keyword evidence="7" id="KW-0255">Endonuclease</keyword>
<comment type="caution">
    <text evidence="7">The sequence shown here is derived from an EMBL/GenBank/DDBJ whole genome shotgun (WGS) entry which is preliminary data.</text>
</comment>
<evidence type="ECO:0000256" key="4">
    <source>
        <dbReference type="ARBA" id="ARBA00022801"/>
    </source>
</evidence>